<dbReference type="CDD" id="cd02440">
    <property type="entry name" value="AdoMet_MTases"/>
    <property type="match status" value="1"/>
</dbReference>
<dbReference type="InterPro" id="IPR029063">
    <property type="entry name" value="SAM-dependent_MTases_sf"/>
</dbReference>
<organism evidence="3 4">
    <name type="scientific">Pseudovibrio exalbescens</name>
    <dbReference type="NCBI Taxonomy" id="197461"/>
    <lineage>
        <taxon>Bacteria</taxon>
        <taxon>Pseudomonadati</taxon>
        <taxon>Pseudomonadota</taxon>
        <taxon>Alphaproteobacteria</taxon>
        <taxon>Hyphomicrobiales</taxon>
        <taxon>Stappiaceae</taxon>
        <taxon>Pseudovibrio</taxon>
    </lineage>
</organism>
<keyword evidence="4" id="KW-1185">Reference proteome</keyword>
<dbReference type="PROSITE" id="PS00092">
    <property type="entry name" value="N6_MTASE"/>
    <property type="match status" value="1"/>
</dbReference>
<keyword evidence="1 3" id="KW-0489">Methyltransferase</keyword>
<dbReference type="AlphaFoldDB" id="A0A1U7JCI8"/>
<dbReference type="EMBL" id="LVVZ01000041">
    <property type="protein sequence ID" value="OKL42470.1"/>
    <property type="molecule type" value="Genomic_DNA"/>
</dbReference>
<dbReference type="InterPro" id="IPR004398">
    <property type="entry name" value="RNA_MeTrfase_RsmD"/>
</dbReference>
<dbReference type="InterPro" id="IPR002052">
    <property type="entry name" value="DNA_methylase_N6_adenine_CS"/>
</dbReference>
<evidence type="ECO:0000256" key="2">
    <source>
        <dbReference type="ARBA" id="ARBA00022679"/>
    </source>
</evidence>
<comment type="caution">
    <text evidence="3">The sequence shown here is derived from an EMBL/GenBank/DDBJ whole genome shotgun (WGS) entry which is preliminary data.</text>
</comment>
<dbReference type="GO" id="GO:0003676">
    <property type="term" value="F:nucleic acid binding"/>
    <property type="evidence" value="ECO:0007669"/>
    <property type="project" value="InterPro"/>
</dbReference>
<dbReference type="PANTHER" id="PTHR43542:SF1">
    <property type="entry name" value="METHYLTRANSFERASE"/>
    <property type="match status" value="1"/>
</dbReference>
<accession>A0A1U7JCI8</accession>
<dbReference type="RefSeq" id="WP_028482498.1">
    <property type="nucleotide sequence ID" value="NZ_LVVZ01000041.1"/>
</dbReference>
<dbReference type="NCBIfam" id="TIGR00095">
    <property type="entry name" value="16S rRNA (guanine(966)-N(2))-methyltransferase RsmD"/>
    <property type="match status" value="1"/>
</dbReference>
<sequence length="185" mass="19881">MRIVGGRFRGTALATPKSQDTRPTSDRLRETLFNILVHGDNNPVHDARVLDLFAGTGALGIEAMSRGARYCTFVEMGVEGRGLIRSNIEATGLMGATKILRRDATALGVVGTMEPFSLVFMDPPYLKELGEAALASAIDGGWLSSGAVIVWEEDARAALMVPQGCELVDQRKQGDSQIALLRYTG</sequence>
<dbReference type="SUPFAM" id="SSF53335">
    <property type="entry name" value="S-adenosyl-L-methionine-dependent methyltransferases"/>
    <property type="match status" value="1"/>
</dbReference>
<evidence type="ECO:0000313" key="4">
    <source>
        <dbReference type="Proteomes" id="UP000185783"/>
    </source>
</evidence>
<dbReference type="Gene3D" id="3.40.50.150">
    <property type="entry name" value="Vaccinia Virus protein VP39"/>
    <property type="match status" value="1"/>
</dbReference>
<dbReference type="PIRSF" id="PIRSF004553">
    <property type="entry name" value="CHP00095"/>
    <property type="match status" value="1"/>
</dbReference>
<keyword evidence="2 3" id="KW-0808">Transferase</keyword>
<dbReference type="STRING" id="197461.A3843_17515"/>
<evidence type="ECO:0000313" key="3">
    <source>
        <dbReference type="EMBL" id="OKL42470.1"/>
    </source>
</evidence>
<dbReference type="Pfam" id="PF03602">
    <property type="entry name" value="Cons_hypoth95"/>
    <property type="match status" value="1"/>
</dbReference>
<proteinExistence type="predicted"/>
<name>A0A1U7JCI8_9HYPH</name>
<dbReference type="GO" id="GO:0031167">
    <property type="term" value="P:rRNA methylation"/>
    <property type="evidence" value="ECO:0007669"/>
    <property type="project" value="InterPro"/>
</dbReference>
<dbReference type="PANTHER" id="PTHR43542">
    <property type="entry name" value="METHYLTRANSFERASE"/>
    <property type="match status" value="1"/>
</dbReference>
<gene>
    <name evidence="3" type="ORF">A3843_17515</name>
</gene>
<protein>
    <submittedName>
        <fullName evidence="3">16S rRNA (Guanine(966)-N(2))-methyltransferase RsmD</fullName>
    </submittedName>
</protein>
<reference evidence="3 4" key="1">
    <citation type="submission" date="2016-03" db="EMBL/GenBank/DDBJ databases">
        <title>Genome sequence of Nesiotobacter sp. nov., a moderately halophilic alphaproteobacterium isolated from the Yellow Sea, China.</title>
        <authorList>
            <person name="Zhang G."/>
            <person name="Zhang R."/>
        </authorList>
    </citation>
    <scope>NUCLEOTIDE SEQUENCE [LARGE SCALE GENOMIC DNA]</scope>
    <source>
        <strain evidence="3 4">WB1-6</strain>
    </source>
</reference>
<evidence type="ECO:0000256" key="1">
    <source>
        <dbReference type="ARBA" id="ARBA00022603"/>
    </source>
</evidence>
<dbReference type="OrthoDB" id="9803017at2"/>
<dbReference type="GO" id="GO:0008168">
    <property type="term" value="F:methyltransferase activity"/>
    <property type="evidence" value="ECO:0007669"/>
    <property type="project" value="UniProtKB-KW"/>
</dbReference>
<dbReference type="Proteomes" id="UP000185783">
    <property type="component" value="Unassembled WGS sequence"/>
</dbReference>